<reference evidence="3" key="1">
    <citation type="submission" date="2022-03" db="EMBL/GenBank/DDBJ databases">
        <authorList>
            <person name="Legras J.-L."/>
            <person name="Devillers H."/>
            <person name="Grondin C."/>
        </authorList>
    </citation>
    <scope>NUCLEOTIDE SEQUENCE</scope>
    <source>
        <strain evidence="3">CLIB 1423</strain>
    </source>
</reference>
<sequence>MLLLSVLVVSLSVVYFLYRKWVSTADLLENSAKTFDAEIIKLRTKLSELEASQNQTTISKQDIERKSSKEKADSERKIGELVSDIKKQDWHSRSLDQQLSASQQEVATLKKELQVAKRSGMDLNTKMENLELQYKFNLNTELELFKAKEGLEFEELKVSYKDLTDKHSKLSETIGGVVKKNQKNELEIQQLNEAISKKVEEEKWLIKELESIQGDGADEEETNGDCSSVVERAVSIASSISRKSLDSGIAVQDRINELESVIEEQEDSLNELEEDLKDLNHKYELSQQEVQNGSKLSHQLEAKIKSLESTIEKKDGDINQLESQIKELGSESQNEVEITNLKNELLASREETSALQEKSTAHKIELDRLLEKESIVEKEKADLKFKVNEQLESLDALKKQVADLEDSVKGKEISSSVNPQIYELEQKVATLESELSTEKKNVASLQTVLSDSKHEAEALENQVESLTSDIDSEKIKSTKLSEELNDLQETANKTASSETERVNSEISTLKTQITDLEKQVEDSESKIEDLEKQLRVSKAEVSQIENGFKDSQSSLEKQLTEAKKGVTQLEEQVKGSTAEVTQLNEQLENSKVQVAELEKLLRESKAEIKDIESQLKDSRAEIEDREAIIQKQRQVIATNLNTLKANRSRDATPLSSPLKPSNKAES</sequence>
<keyword evidence="1" id="KW-0175">Coiled coil</keyword>
<gene>
    <name evidence="3" type="ORF">CLIB1423_13S03774</name>
</gene>
<dbReference type="SUPFAM" id="SSF57997">
    <property type="entry name" value="Tropomyosin"/>
    <property type="match status" value="1"/>
</dbReference>
<feature type="coiled-coil region" evidence="1">
    <location>
        <begin position="92"/>
        <end position="133"/>
    </location>
</feature>
<organism evidence="3 4">
    <name type="scientific">[Candida] railenensis</name>
    <dbReference type="NCBI Taxonomy" id="45579"/>
    <lineage>
        <taxon>Eukaryota</taxon>
        <taxon>Fungi</taxon>
        <taxon>Dikarya</taxon>
        <taxon>Ascomycota</taxon>
        <taxon>Saccharomycotina</taxon>
        <taxon>Pichiomycetes</taxon>
        <taxon>Debaryomycetaceae</taxon>
        <taxon>Kurtzmaniella</taxon>
    </lineage>
</organism>
<dbReference type="EMBL" id="CAKXYY010000013">
    <property type="protein sequence ID" value="CAH2354003.1"/>
    <property type="molecule type" value="Genomic_DNA"/>
</dbReference>
<name>A0A9P0QS72_9ASCO</name>
<feature type="coiled-coil region" evidence="1">
    <location>
        <begin position="255"/>
        <end position="628"/>
    </location>
</feature>
<comment type="caution">
    <text evidence="3">The sequence shown here is derived from an EMBL/GenBank/DDBJ whole genome shotgun (WGS) entry which is preliminary data.</text>
</comment>
<evidence type="ECO:0000313" key="4">
    <source>
        <dbReference type="Proteomes" id="UP000837801"/>
    </source>
</evidence>
<dbReference type="Gene3D" id="1.10.287.1490">
    <property type="match status" value="2"/>
</dbReference>
<dbReference type="PANTHER" id="PTHR46753">
    <property type="entry name" value="FYVE AND COILED-COIL DOMAIN-CONTAINING PROTEIN 1"/>
    <property type="match status" value="1"/>
</dbReference>
<proteinExistence type="predicted"/>
<keyword evidence="4" id="KW-1185">Reference proteome</keyword>
<dbReference type="PANTHER" id="PTHR46753:SF3">
    <property type="entry name" value="PDZ DOMAIN-CONTAINING PROTEIN"/>
    <property type="match status" value="1"/>
</dbReference>
<evidence type="ECO:0000256" key="2">
    <source>
        <dbReference type="SAM" id="MobiDB-lite"/>
    </source>
</evidence>
<dbReference type="AlphaFoldDB" id="A0A9P0QS72"/>
<evidence type="ECO:0000256" key="1">
    <source>
        <dbReference type="SAM" id="Coils"/>
    </source>
</evidence>
<evidence type="ECO:0000313" key="3">
    <source>
        <dbReference type="EMBL" id="CAH2354003.1"/>
    </source>
</evidence>
<dbReference type="Proteomes" id="UP000837801">
    <property type="component" value="Unassembled WGS sequence"/>
</dbReference>
<dbReference type="OrthoDB" id="1926336at2759"/>
<protein>
    <submittedName>
        <fullName evidence="3">Uncharacterized protein</fullName>
    </submittedName>
</protein>
<feature type="region of interest" description="Disordered" evidence="2">
    <location>
        <begin position="640"/>
        <end position="666"/>
    </location>
</feature>
<accession>A0A9P0QS72</accession>